<comment type="caution">
    <text evidence="1">The sequence shown here is derived from an EMBL/GenBank/DDBJ whole genome shotgun (WGS) entry which is preliminary data.</text>
</comment>
<protein>
    <submittedName>
        <fullName evidence="1">Uncharacterized protein</fullName>
    </submittedName>
</protein>
<keyword evidence="2" id="KW-1185">Reference proteome</keyword>
<evidence type="ECO:0000313" key="1">
    <source>
        <dbReference type="EMBL" id="KNZ47146.1"/>
    </source>
</evidence>
<gene>
    <name evidence="1" type="ORF">VP01_664g13</name>
</gene>
<dbReference type="AlphaFoldDB" id="A0A0L6UF38"/>
<dbReference type="EMBL" id="LAVV01011996">
    <property type="protein sequence ID" value="KNZ47146.1"/>
    <property type="molecule type" value="Genomic_DNA"/>
</dbReference>
<sequence length="80" mass="9265">MVKEEHAEKAWLPGFTPFNKLFLAYSDQKGLSCRYQALMNQWRQVKDYVDRSRNGGLLTGLLDFGLSKLVSGCLFAKYWQ</sequence>
<dbReference type="VEuPathDB" id="FungiDB:VP01_664g13"/>
<dbReference type="Proteomes" id="UP000037035">
    <property type="component" value="Unassembled WGS sequence"/>
</dbReference>
<organism evidence="1 2">
    <name type="scientific">Puccinia sorghi</name>
    <dbReference type="NCBI Taxonomy" id="27349"/>
    <lineage>
        <taxon>Eukaryota</taxon>
        <taxon>Fungi</taxon>
        <taxon>Dikarya</taxon>
        <taxon>Basidiomycota</taxon>
        <taxon>Pucciniomycotina</taxon>
        <taxon>Pucciniomycetes</taxon>
        <taxon>Pucciniales</taxon>
        <taxon>Pucciniaceae</taxon>
        <taxon>Puccinia</taxon>
    </lineage>
</organism>
<name>A0A0L6UF38_9BASI</name>
<accession>A0A0L6UF38</accession>
<evidence type="ECO:0000313" key="2">
    <source>
        <dbReference type="Proteomes" id="UP000037035"/>
    </source>
</evidence>
<reference evidence="1 2" key="1">
    <citation type="submission" date="2015-08" db="EMBL/GenBank/DDBJ databases">
        <title>Next Generation Sequencing and Analysis of the Genome of Puccinia sorghi L Schw, the Causal Agent of Maize Common Rust.</title>
        <authorList>
            <person name="Rochi L."/>
            <person name="Burguener G."/>
            <person name="Darino M."/>
            <person name="Turjanski A."/>
            <person name="Kreff E."/>
            <person name="Dieguez M.J."/>
            <person name="Sacco F."/>
        </authorList>
    </citation>
    <scope>NUCLEOTIDE SEQUENCE [LARGE SCALE GENOMIC DNA]</scope>
    <source>
        <strain evidence="1 2">RO10H11247</strain>
    </source>
</reference>
<proteinExistence type="predicted"/>